<gene>
    <name evidence="4" type="ORF">ACFP85_13915</name>
</gene>
<evidence type="ECO:0000256" key="2">
    <source>
        <dbReference type="ARBA" id="ARBA00012438"/>
    </source>
</evidence>
<dbReference type="InterPro" id="IPR036097">
    <property type="entry name" value="HisK_dim/P_sf"/>
</dbReference>
<dbReference type="Proteomes" id="UP001596364">
    <property type="component" value="Unassembled WGS sequence"/>
</dbReference>
<keyword evidence="4" id="KW-0808">Transferase</keyword>
<proteinExistence type="predicted"/>
<reference evidence="5" key="1">
    <citation type="journal article" date="2019" name="Int. J. Syst. Evol. Microbiol.">
        <title>The Global Catalogue of Microorganisms (GCM) 10K type strain sequencing project: providing services to taxonomists for standard genome sequencing and annotation.</title>
        <authorList>
            <consortium name="The Broad Institute Genomics Platform"/>
            <consortium name="The Broad Institute Genome Sequencing Center for Infectious Disease"/>
            <person name="Wu L."/>
            <person name="Ma J."/>
        </authorList>
    </citation>
    <scope>NUCLEOTIDE SEQUENCE [LARGE SCALE GENOMIC DNA]</scope>
    <source>
        <strain evidence="5">CGMCC 1.16031</strain>
    </source>
</reference>
<dbReference type="Gene3D" id="1.10.287.130">
    <property type="match status" value="1"/>
</dbReference>
<dbReference type="GO" id="GO:0016301">
    <property type="term" value="F:kinase activity"/>
    <property type="evidence" value="ECO:0007669"/>
    <property type="project" value="UniProtKB-KW"/>
</dbReference>
<organism evidence="4 5">
    <name type="scientific">Pseudobowmanella zhangzhouensis</name>
    <dbReference type="NCBI Taxonomy" id="1537679"/>
    <lineage>
        <taxon>Bacteria</taxon>
        <taxon>Pseudomonadati</taxon>
        <taxon>Pseudomonadota</taxon>
        <taxon>Gammaproteobacteria</taxon>
        <taxon>Alteromonadales</taxon>
        <taxon>Alteromonadaceae</taxon>
    </lineage>
</organism>
<sequence length="66" mass="7375">MSAPTNLDEFIHDLRNPLNNISMYAELGKMQAQQGATAEKLLQTFDTIIAQCQRSSQLLDSLKQHG</sequence>
<dbReference type="InterPro" id="IPR003661">
    <property type="entry name" value="HisK_dim/P_dom"/>
</dbReference>
<evidence type="ECO:0000313" key="5">
    <source>
        <dbReference type="Proteomes" id="UP001596364"/>
    </source>
</evidence>
<comment type="catalytic activity">
    <reaction evidence="1">
        <text>ATP + protein L-histidine = ADP + protein N-phospho-L-histidine.</text>
        <dbReference type="EC" id="2.7.13.3"/>
    </reaction>
</comment>
<dbReference type="Pfam" id="PF00512">
    <property type="entry name" value="HisKA"/>
    <property type="match status" value="1"/>
</dbReference>
<accession>A0ABW1XR82</accession>
<evidence type="ECO:0000256" key="1">
    <source>
        <dbReference type="ARBA" id="ARBA00000085"/>
    </source>
</evidence>
<dbReference type="CDD" id="cd00082">
    <property type="entry name" value="HisKA"/>
    <property type="match status" value="1"/>
</dbReference>
<dbReference type="RefSeq" id="WP_131258424.1">
    <property type="nucleotide sequence ID" value="NZ_JBHSUS010000001.1"/>
</dbReference>
<protein>
    <recommendedName>
        <fullName evidence="2">histidine kinase</fullName>
        <ecNumber evidence="2">2.7.13.3</ecNumber>
    </recommendedName>
</protein>
<keyword evidence="4" id="KW-0418">Kinase</keyword>
<evidence type="ECO:0000259" key="3">
    <source>
        <dbReference type="Pfam" id="PF00512"/>
    </source>
</evidence>
<dbReference type="EC" id="2.7.13.3" evidence="2"/>
<keyword evidence="5" id="KW-1185">Reference proteome</keyword>
<feature type="domain" description="Signal transduction histidine kinase dimerisation/phosphoacceptor" evidence="3">
    <location>
        <begin position="12"/>
        <end position="62"/>
    </location>
</feature>
<evidence type="ECO:0000313" key="4">
    <source>
        <dbReference type="EMBL" id="MFC6441244.1"/>
    </source>
</evidence>
<dbReference type="EMBL" id="JBHSUS010000001">
    <property type="protein sequence ID" value="MFC6441244.1"/>
    <property type="molecule type" value="Genomic_DNA"/>
</dbReference>
<comment type="caution">
    <text evidence="4">The sequence shown here is derived from an EMBL/GenBank/DDBJ whole genome shotgun (WGS) entry which is preliminary data.</text>
</comment>
<name>A0ABW1XR82_9ALTE</name>
<dbReference type="SUPFAM" id="SSF47384">
    <property type="entry name" value="Homodimeric domain of signal transducing histidine kinase"/>
    <property type="match status" value="1"/>
</dbReference>